<dbReference type="GO" id="GO:0016413">
    <property type="term" value="F:O-acetyltransferase activity"/>
    <property type="evidence" value="ECO:0007669"/>
    <property type="project" value="InterPro"/>
</dbReference>
<dbReference type="GO" id="GO:0005794">
    <property type="term" value="C:Golgi apparatus"/>
    <property type="evidence" value="ECO:0007669"/>
    <property type="project" value="TreeGrafter"/>
</dbReference>
<dbReference type="EMBL" id="FN648520">
    <property type="protein sequence ID" value="CBJ26434.1"/>
    <property type="molecule type" value="Genomic_DNA"/>
</dbReference>
<dbReference type="Proteomes" id="UP000002630">
    <property type="component" value="Linkage Group LG07"/>
</dbReference>
<feature type="region of interest" description="Disordered" evidence="1">
    <location>
        <begin position="185"/>
        <end position="273"/>
    </location>
</feature>
<evidence type="ECO:0000256" key="1">
    <source>
        <dbReference type="SAM" id="MobiDB-lite"/>
    </source>
</evidence>
<reference evidence="2 3" key="1">
    <citation type="journal article" date="2010" name="Nature">
        <title>The Ectocarpus genome and the independent evolution of multicellularity in brown algae.</title>
        <authorList>
            <person name="Cock J.M."/>
            <person name="Sterck L."/>
            <person name="Rouze P."/>
            <person name="Scornet D."/>
            <person name="Allen A.E."/>
            <person name="Amoutzias G."/>
            <person name="Anthouard V."/>
            <person name="Artiguenave F."/>
            <person name="Aury J.M."/>
            <person name="Badger J.H."/>
            <person name="Beszteri B."/>
            <person name="Billiau K."/>
            <person name="Bonnet E."/>
            <person name="Bothwell J.H."/>
            <person name="Bowler C."/>
            <person name="Boyen C."/>
            <person name="Brownlee C."/>
            <person name="Carrano C.J."/>
            <person name="Charrier B."/>
            <person name="Cho G.Y."/>
            <person name="Coelho S.M."/>
            <person name="Collen J."/>
            <person name="Corre E."/>
            <person name="Da Silva C."/>
            <person name="Delage L."/>
            <person name="Delaroque N."/>
            <person name="Dittami S.M."/>
            <person name="Doulbeau S."/>
            <person name="Elias M."/>
            <person name="Farnham G."/>
            <person name="Gachon C.M."/>
            <person name="Gschloessl B."/>
            <person name="Heesch S."/>
            <person name="Jabbari K."/>
            <person name="Jubin C."/>
            <person name="Kawai H."/>
            <person name="Kimura K."/>
            <person name="Kloareg B."/>
            <person name="Kupper F.C."/>
            <person name="Lang D."/>
            <person name="Le Bail A."/>
            <person name="Leblanc C."/>
            <person name="Lerouge P."/>
            <person name="Lohr M."/>
            <person name="Lopez P.J."/>
            <person name="Martens C."/>
            <person name="Maumus F."/>
            <person name="Michel G."/>
            <person name="Miranda-Saavedra D."/>
            <person name="Morales J."/>
            <person name="Moreau H."/>
            <person name="Motomura T."/>
            <person name="Nagasato C."/>
            <person name="Napoli C.A."/>
            <person name="Nelson D.R."/>
            <person name="Nyvall-Collen P."/>
            <person name="Peters A.F."/>
            <person name="Pommier C."/>
            <person name="Potin P."/>
            <person name="Poulain J."/>
            <person name="Quesneville H."/>
            <person name="Read B."/>
            <person name="Rensing S.A."/>
            <person name="Ritter A."/>
            <person name="Rousvoal S."/>
            <person name="Samanta M."/>
            <person name="Samson G."/>
            <person name="Schroeder D.C."/>
            <person name="Segurens B."/>
            <person name="Strittmatter M."/>
            <person name="Tonon T."/>
            <person name="Tregear J.W."/>
            <person name="Valentin K."/>
            <person name="von Dassow P."/>
            <person name="Yamagishi T."/>
            <person name="Van de Peer Y."/>
            <person name="Wincker P."/>
        </authorList>
    </citation>
    <scope>NUCLEOTIDE SEQUENCE [LARGE SCALE GENOMIC DNA]</scope>
    <source>
        <strain evidence="3">Ec32 / CCAP1310/4</strain>
    </source>
</reference>
<evidence type="ECO:0000313" key="3">
    <source>
        <dbReference type="Proteomes" id="UP000002630"/>
    </source>
</evidence>
<dbReference type="PANTHER" id="PTHR32285">
    <property type="entry name" value="PROTEIN TRICHOME BIREFRINGENCE-LIKE 9-RELATED"/>
    <property type="match status" value="1"/>
</dbReference>
<dbReference type="PANTHER" id="PTHR32285:SF48">
    <property type="entry name" value="PROTEIN TRICHOME BIREFRINGENCE-LIKE 19"/>
    <property type="match status" value="1"/>
</dbReference>
<feature type="region of interest" description="Disordered" evidence="1">
    <location>
        <begin position="1"/>
        <end position="20"/>
    </location>
</feature>
<feature type="compositionally biased region" description="Polar residues" evidence="1">
    <location>
        <begin position="201"/>
        <end position="217"/>
    </location>
</feature>
<accession>D7FXJ3</accession>
<dbReference type="InterPro" id="IPR029962">
    <property type="entry name" value="TBL"/>
</dbReference>
<gene>
    <name evidence="2" type="ORF">Esi_0033_0043</name>
</gene>
<dbReference type="AlphaFoldDB" id="D7FXJ3"/>
<evidence type="ECO:0008006" key="4">
    <source>
        <dbReference type="Google" id="ProtNLM"/>
    </source>
</evidence>
<feature type="compositionally biased region" description="Acidic residues" evidence="1">
    <location>
        <begin position="257"/>
        <end position="267"/>
    </location>
</feature>
<sequence length="480" mass="53300">MTPATSTSEKAPGERPASPSFAASRVATSSVILFLGVIVGKASGWVECLMPPQDAWKAATDTTPALRMRYDYERRYTCRDEKASFLAASYVFNSTCTARRFSGPPDVVSCLKGRRVIFLGDSLSNQQGDSLLGMLGWHPDWMTKGNPRNAKVITEDGKRYYTLVDCWHPSIKGVERCYDYSTSDFPGPTTLGQPGDGPSGEATTQSRKNMARSTTSPAKRRPPLGGTKADSTKSVSTEGDNSRNKHSRKMQAREWEDGQEAAEEAEAEGYREEVEAVDESEISVHMRMLSKPSGEHWLTRAVSDFNETRASDIFVVNFGGHYHDFPEEDDSFKRDVFPILDEMAVLGEKATVVWREIAPTHFPAVNGSFDAFDGLESKDRKASCTGTPPEVFDRNVWVENYVRDNGLEDRIKLLRIYDMSMPRGAAHHTCHFAPPSTMNQSEAAIDGRGVSGPLDCRHWSETGVVEEWNALMLNHLCPME</sequence>
<evidence type="ECO:0000313" key="2">
    <source>
        <dbReference type="EMBL" id="CBJ26434.1"/>
    </source>
</evidence>
<protein>
    <recommendedName>
        <fullName evidence="4">SGNH domain-containing protein</fullName>
    </recommendedName>
</protein>
<dbReference type="OrthoDB" id="630188at2759"/>
<dbReference type="EMBL" id="FN649732">
    <property type="protein sequence ID" value="CBJ26434.1"/>
    <property type="molecule type" value="Genomic_DNA"/>
</dbReference>
<proteinExistence type="predicted"/>
<dbReference type="InParanoid" id="D7FXJ3"/>
<name>D7FXJ3_ECTSI</name>
<organism evidence="2 3">
    <name type="scientific">Ectocarpus siliculosus</name>
    <name type="common">Brown alga</name>
    <name type="synonym">Conferva siliculosa</name>
    <dbReference type="NCBI Taxonomy" id="2880"/>
    <lineage>
        <taxon>Eukaryota</taxon>
        <taxon>Sar</taxon>
        <taxon>Stramenopiles</taxon>
        <taxon>Ochrophyta</taxon>
        <taxon>PX clade</taxon>
        <taxon>Phaeophyceae</taxon>
        <taxon>Ectocarpales</taxon>
        <taxon>Ectocarpaceae</taxon>
        <taxon>Ectocarpus</taxon>
    </lineage>
</organism>
<keyword evidence="3" id="KW-1185">Reference proteome</keyword>